<dbReference type="STRING" id="1650663.GCA_001486665_00336"/>
<dbReference type="EMBL" id="SLUM01000003">
    <property type="protein sequence ID" value="TCL60703.1"/>
    <property type="molecule type" value="Genomic_DNA"/>
</dbReference>
<keyword evidence="1" id="KW-0472">Membrane</keyword>
<feature type="transmembrane region" description="Helical" evidence="1">
    <location>
        <begin position="69"/>
        <end position="90"/>
    </location>
</feature>
<protein>
    <submittedName>
        <fullName evidence="2">Putative repeat protein (TIGR03987 family)</fullName>
    </submittedName>
</protein>
<feature type="transmembrane region" description="Helical" evidence="1">
    <location>
        <begin position="6"/>
        <end position="25"/>
    </location>
</feature>
<dbReference type="InterPro" id="IPR023813">
    <property type="entry name" value="HsmA-like"/>
</dbReference>
<organism evidence="2 3">
    <name type="scientific">Allofournierella massiliensis</name>
    <dbReference type="NCBI Taxonomy" id="1650663"/>
    <lineage>
        <taxon>Bacteria</taxon>
        <taxon>Bacillati</taxon>
        <taxon>Bacillota</taxon>
        <taxon>Clostridia</taxon>
        <taxon>Eubacteriales</taxon>
        <taxon>Oscillospiraceae</taxon>
        <taxon>Allofournierella</taxon>
    </lineage>
</organism>
<sequence length="125" mass="13871">MTTQLIAAIVTITLALCFYTVGVFSERRAHSLQKRHVILFWCGLVFDTTGTTIMSTMAHGSGLLSPHGITGALAIVLMLFHAVWATLVYARGNAEKQQSFHRFSIVVWLIWLIPYVLGMFLGMQG</sequence>
<comment type="caution">
    <text evidence="2">The sequence shown here is derived from an EMBL/GenBank/DDBJ whole genome shotgun (WGS) entry which is preliminary data.</text>
</comment>
<dbReference type="AlphaFoldDB" id="A0A4R1R5C1"/>
<feature type="transmembrane region" description="Helical" evidence="1">
    <location>
        <begin position="37"/>
        <end position="57"/>
    </location>
</feature>
<dbReference type="NCBIfam" id="TIGR03987">
    <property type="entry name" value="HsmA family protein"/>
    <property type="match status" value="1"/>
</dbReference>
<dbReference type="OrthoDB" id="5396526at2"/>
<keyword evidence="1" id="KW-1133">Transmembrane helix</keyword>
<reference evidence="2 3" key="1">
    <citation type="submission" date="2019-03" db="EMBL/GenBank/DDBJ databases">
        <title>Genomic Encyclopedia of Type Strains, Phase IV (KMG-IV): sequencing the most valuable type-strain genomes for metagenomic binning, comparative biology and taxonomic classification.</title>
        <authorList>
            <person name="Goeker M."/>
        </authorList>
    </citation>
    <scope>NUCLEOTIDE SEQUENCE [LARGE SCALE GENOMIC DNA]</scope>
    <source>
        <strain evidence="2 3">DSM 100451</strain>
    </source>
</reference>
<keyword evidence="1" id="KW-0812">Transmembrane</keyword>
<evidence type="ECO:0000256" key="1">
    <source>
        <dbReference type="SAM" id="Phobius"/>
    </source>
</evidence>
<feature type="transmembrane region" description="Helical" evidence="1">
    <location>
        <begin position="102"/>
        <end position="123"/>
    </location>
</feature>
<name>A0A4R1R5C1_9FIRM</name>
<evidence type="ECO:0000313" key="2">
    <source>
        <dbReference type="EMBL" id="TCL60703.1"/>
    </source>
</evidence>
<gene>
    <name evidence="2" type="ORF">EDD77_10324</name>
</gene>
<dbReference type="RefSeq" id="WP_058962851.1">
    <property type="nucleotide sequence ID" value="NZ_CABKVM010000011.1"/>
</dbReference>
<proteinExistence type="predicted"/>
<dbReference type="Proteomes" id="UP000295184">
    <property type="component" value="Unassembled WGS sequence"/>
</dbReference>
<evidence type="ECO:0000313" key="3">
    <source>
        <dbReference type="Proteomes" id="UP000295184"/>
    </source>
</evidence>
<accession>A0A4R1R5C1</accession>